<protein>
    <submittedName>
        <fullName evidence="1">Uncharacterized protein</fullName>
    </submittedName>
</protein>
<accession>A0A6A8NGB9</accession>
<proteinExistence type="predicted"/>
<comment type="caution">
    <text evidence="1">The sequence shown here is derived from an EMBL/GenBank/DDBJ whole genome shotgun (WGS) entry which is preliminary data.</text>
</comment>
<dbReference type="EMBL" id="WLYP01000002">
    <property type="protein sequence ID" value="MTD34937.1"/>
    <property type="molecule type" value="Genomic_DNA"/>
</dbReference>
<gene>
    <name evidence="1" type="ORF">GKZ95_03445</name>
</gene>
<reference evidence="1" key="1">
    <citation type="submission" date="2019-10" db="EMBL/GenBank/DDBJ databases">
        <title>Identification of the same linezolid-resistant Tn6246::fexB-poxtA-carrying Enterococcus faecium strain colonizing a hospitalized patient and bovines in different continents.</title>
        <authorList>
            <person name="Tedim A.P."/>
            <person name="Freitas A.R."/>
            <person name="Novais C."/>
            <person name="Duarte B."/>
            <person name="Elghaieb H."/>
            <person name="Abbassi M.S."/>
            <person name="Peixe L."/>
        </authorList>
    </citation>
    <scope>NUCLEOTIDE SEQUENCE</scope>
    <source>
        <strain evidence="1">2FEZ</strain>
    </source>
</reference>
<dbReference type="RefSeq" id="WP_123864073.1">
    <property type="nucleotide sequence ID" value="NZ_JACYYY010000002.1"/>
</dbReference>
<dbReference type="AlphaFoldDB" id="A0A6A8NGB9"/>
<name>A0A6A8NGB9_ENTFC</name>
<sequence length="61" mass="7289">MSRYSSINVDEETQKEVEIVKEIFEKQYYGASFSRRSIIKIAVHKLYEELMKNNQINESED</sequence>
<organism evidence="1">
    <name type="scientific">Enterococcus faecium</name>
    <name type="common">Streptococcus faecium</name>
    <dbReference type="NCBI Taxonomy" id="1352"/>
    <lineage>
        <taxon>Bacteria</taxon>
        <taxon>Bacillati</taxon>
        <taxon>Bacillota</taxon>
        <taxon>Bacilli</taxon>
        <taxon>Lactobacillales</taxon>
        <taxon>Enterococcaceae</taxon>
        <taxon>Enterococcus</taxon>
    </lineage>
</organism>
<evidence type="ECO:0000313" key="1">
    <source>
        <dbReference type="EMBL" id="MTD34937.1"/>
    </source>
</evidence>